<dbReference type="InterPro" id="IPR004184">
    <property type="entry name" value="PFL_dom"/>
</dbReference>
<dbReference type="Pfam" id="PF02901">
    <property type="entry name" value="PFL-like"/>
    <property type="match status" value="1"/>
</dbReference>
<dbReference type="InterPro" id="IPR001150">
    <property type="entry name" value="Gly_radical"/>
</dbReference>
<evidence type="ECO:0000256" key="3">
    <source>
        <dbReference type="PROSITE-ProRule" id="PRU00493"/>
    </source>
</evidence>
<dbReference type="GO" id="GO:0005829">
    <property type="term" value="C:cytosol"/>
    <property type="evidence" value="ECO:0007669"/>
    <property type="project" value="TreeGrafter"/>
</dbReference>
<comment type="caution">
    <text evidence="7">The sequence shown here is derived from an EMBL/GenBank/DDBJ whole genome shotgun (WGS) entry which is preliminary data.</text>
</comment>
<dbReference type="Pfam" id="PF01228">
    <property type="entry name" value="Gly_radical"/>
    <property type="match status" value="1"/>
</dbReference>
<keyword evidence="7" id="KW-0670">Pyruvate</keyword>
<dbReference type="AlphaFoldDB" id="A0A845QK17"/>
<protein>
    <submittedName>
        <fullName evidence="7">Pyruvate formate-lyase</fullName>
    </submittedName>
</protein>
<dbReference type="Gene3D" id="3.20.70.20">
    <property type="match status" value="1"/>
</dbReference>
<dbReference type="PANTHER" id="PTHR43641">
    <property type="entry name" value="FORMATE ACETYLTRANSFERASE 3-RELATED"/>
    <property type="match status" value="1"/>
</dbReference>
<dbReference type="EMBL" id="QXWK01000012">
    <property type="protein sequence ID" value="NBH61431.1"/>
    <property type="molecule type" value="Genomic_DNA"/>
</dbReference>
<accession>A0A845QK17</accession>
<evidence type="ECO:0000256" key="1">
    <source>
        <dbReference type="ARBA" id="ARBA00022818"/>
    </source>
</evidence>
<keyword evidence="1 3" id="KW-0556">Organic radical</keyword>
<feature type="region of interest" description="Disordered" evidence="4">
    <location>
        <begin position="655"/>
        <end position="675"/>
    </location>
</feature>
<evidence type="ECO:0000259" key="6">
    <source>
        <dbReference type="PROSITE" id="PS51554"/>
    </source>
</evidence>
<dbReference type="SUPFAM" id="SSF51998">
    <property type="entry name" value="PFL-like glycyl radical enzymes"/>
    <property type="match status" value="1"/>
</dbReference>
<name>A0A845QK17_9FIRM</name>
<keyword evidence="2 7" id="KW-0456">Lyase</keyword>
<dbReference type="PROSITE" id="PS51149">
    <property type="entry name" value="GLY_RADICAL_2"/>
    <property type="match status" value="1"/>
</dbReference>
<evidence type="ECO:0000256" key="4">
    <source>
        <dbReference type="SAM" id="MobiDB-lite"/>
    </source>
</evidence>
<feature type="domain" description="PFL" evidence="6">
    <location>
        <begin position="4"/>
        <end position="658"/>
    </location>
</feature>
<evidence type="ECO:0000259" key="5">
    <source>
        <dbReference type="PROSITE" id="PS51149"/>
    </source>
</evidence>
<sequence length="791" mass="87914">MNRDRIEMMNDRLKNSKPQLDTERAKLVTEAYAKFATYTPVLRRAHAFAYILDNMEANMQDGELIVGSQTKRVRGVPVFPEFGAKWVIDEIDMFPVRGTDPIVVPAETKAELLPILESWGENTFDIQSTAALDDYVLKAQDCGVLSVGARTTGMGHISPDYPSILPVGLKGIIARSKEMIEKTQVLTPEDSRKIDFWNANIISCEAVIRFAHKFSDQAAKLAEAETDPKRKAELLKIADVCSNVPENEPRDFWEALQFVWFLQLTIQIEDNGHSIAVGRLDQNLYPYYKKSVIEGDMAAEDAEELLAALYIKCTEMLKLRDSFDSLGFAAYPMWQQMAIGGLTRDGKDATNELTYAVFNAWDLVKTVQPTMALRVNDNTPKELMDVALGMVQKGYAIPAFYNDNMIANALKNKGATEEDSRDWTIHGCVEPYVQGKTDGRPNVGYINAAKCIELVLNNGYDPVAKCEMGLKTGDPDTFTSVKDFEEALHKQIVHFVKVMCEAYTKVCAMHALYVPKGYASALVTDCIGRGKSLEEGGALYNSSGVFLVAMANGADCLEAIDYVVFQEKMMKASEFNEILHNNYEGNERLRNIILNKVDKYGNDKERVDGYANRMIRAYNAEMVKYRDSRGGTYENCILSTSFNVLQGKTIGATPDGRLAGEPVSDNASPMVGRDVTSPTATIKSVASIDQCDCNNGALFNIKFDPNIVQGEEGKEILRNVIQSYFDMDGEHIQINVVDAGTLEAAQESPEDYKNLLVRVAGYSAYFIELDREVQNNIIGRTAHKNVGCGCC</sequence>
<feature type="domain" description="Glycine radical" evidence="5">
    <location>
        <begin position="665"/>
        <end position="786"/>
    </location>
</feature>
<proteinExistence type="predicted"/>
<gene>
    <name evidence="7" type="ORF">D0435_07190</name>
</gene>
<dbReference type="RefSeq" id="WP_160201715.1">
    <property type="nucleotide sequence ID" value="NZ_QXWK01000012.1"/>
</dbReference>
<reference evidence="7 8" key="1">
    <citation type="submission" date="2018-08" db="EMBL/GenBank/DDBJ databases">
        <title>Murine metabolic-syndrome-specific gut microbial biobank.</title>
        <authorList>
            <person name="Liu C."/>
        </authorList>
    </citation>
    <scope>NUCLEOTIDE SEQUENCE [LARGE SCALE GENOMIC DNA]</scope>
    <source>
        <strain evidence="7 8">28</strain>
    </source>
</reference>
<dbReference type="PANTHER" id="PTHR43641:SF2">
    <property type="entry name" value="DEHYDRATASE YBIW-RELATED"/>
    <property type="match status" value="1"/>
</dbReference>
<dbReference type="Proteomes" id="UP000446866">
    <property type="component" value="Unassembled WGS sequence"/>
</dbReference>
<dbReference type="GO" id="GO:0016829">
    <property type="term" value="F:lyase activity"/>
    <property type="evidence" value="ECO:0007669"/>
    <property type="project" value="UniProtKB-KW"/>
</dbReference>
<keyword evidence="8" id="KW-1185">Reference proteome</keyword>
<evidence type="ECO:0000256" key="2">
    <source>
        <dbReference type="ARBA" id="ARBA00023239"/>
    </source>
</evidence>
<dbReference type="PROSITE" id="PS51554">
    <property type="entry name" value="PFL"/>
    <property type="match status" value="1"/>
</dbReference>
<feature type="modified residue" description="Glycine radical" evidence="3">
    <location>
        <position position="761"/>
    </location>
</feature>
<dbReference type="InterPro" id="IPR051215">
    <property type="entry name" value="GRE"/>
</dbReference>
<evidence type="ECO:0000313" key="7">
    <source>
        <dbReference type="EMBL" id="NBH61431.1"/>
    </source>
</evidence>
<evidence type="ECO:0000313" key="8">
    <source>
        <dbReference type="Proteomes" id="UP000446866"/>
    </source>
</evidence>
<organism evidence="7 8">
    <name type="scientific">Anaerotruncus colihominis</name>
    <dbReference type="NCBI Taxonomy" id="169435"/>
    <lineage>
        <taxon>Bacteria</taxon>
        <taxon>Bacillati</taxon>
        <taxon>Bacillota</taxon>
        <taxon>Clostridia</taxon>
        <taxon>Eubacteriales</taxon>
        <taxon>Oscillospiraceae</taxon>
        <taxon>Anaerotruncus</taxon>
    </lineage>
</organism>